<evidence type="ECO:0000256" key="1">
    <source>
        <dbReference type="SAM" id="MobiDB-lite"/>
    </source>
</evidence>
<keyword evidence="3" id="KW-1185">Reference proteome</keyword>
<evidence type="ECO:0000313" key="2">
    <source>
        <dbReference type="EMBL" id="MBO2461558.1"/>
    </source>
</evidence>
<sequence>MTPHATMRPILIRPDRTTVRPGEASNAMCRSTSAVYRARLALRAPNSRNGARWSRSTNDQKPQ</sequence>
<feature type="region of interest" description="Disordered" evidence="1">
    <location>
        <begin position="42"/>
        <end position="63"/>
    </location>
</feature>
<dbReference type="EMBL" id="JAGEPF010000018">
    <property type="protein sequence ID" value="MBO2461558.1"/>
    <property type="molecule type" value="Genomic_DNA"/>
</dbReference>
<evidence type="ECO:0000313" key="3">
    <source>
        <dbReference type="Proteomes" id="UP000680206"/>
    </source>
</evidence>
<dbReference type="Proteomes" id="UP000680206">
    <property type="component" value="Unassembled WGS sequence"/>
</dbReference>
<name>A0ABS3RZ36_9ACTN</name>
<proteinExistence type="predicted"/>
<organism evidence="2 3">
    <name type="scientific">Actinomadura violacea</name>
    <dbReference type="NCBI Taxonomy" id="2819934"/>
    <lineage>
        <taxon>Bacteria</taxon>
        <taxon>Bacillati</taxon>
        <taxon>Actinomycetota</taxon>
        <taxon>Actinomycetes</taxon>
        <taxon>Streptosporangiales</taxon>
        <taxon>Thermomonosporaceae</taxon>
        <taxon>Actinomadura</taxon>
    </lineage>
</organism>
<protein>
    <submittedName>
        <fullName evidence="2">Uncharacterized protein</fullName>
    </submittedName>
</protein>
<dbReference type="RefSeq" id="WP_208244915.1">
    <property type="nucleotide sequence ID" value="NZ_JAGEPF010000018.1"/>
</dbReference>
<feature type="compositionally biased region" description="Polar residues" evidence="1">
    <location>
        <begin position="46"/>
        <end position="63"/>
    </location>
</feature>
<accession>A0ABS3RZ36</accession>
<gene>
    <name evidence="2" type="ORF">J4709_28655</name>
</gene>
<comment type="caution">
    <text evidence="2">The sequence shown here is derived from an EMBL/GenBank/DDBJ whole genome shotgun (WGS) entry which is preliminary data.</text>
</comment>
<reference evidence="2 3" key="1">
    <citation type="submission" date="2021-03" db="EMBL/GenBank/DDBJ databases">
        <title>Actinomadura violae sp. nov., isolated from lichen in Thailand.</title>
        <authorList>
            <person name="Kanchanasin P."/>
            <person name="Saeng-In P."/>
            <person name="Phongsopitanun W."/>
            <person name="Yuki M."/>
            <person name="Kudo T."/>
            <person name="Ohkuma M."/>
            <person name="Tanasupawat S."/>
        </authorList>
    </citation>
    <scope>NUCLEOTIDE SEQUENCE [LARGE SCALE GENOMIC DNA]</scope>
    <source>
        <strain evidence="2 3">LCR2-06</strain>
    </source>
</reference>